<keyword evidence="2" id="KW-0732">Signal</keyword>
<dbReference type="InterPro" id="IPR000757">
    <property type="entry name" value="Beta-glucanase-like"/>
</dbReference>
<dbReference type="PROSITE" id="PS51762">
    <property type="entry name" value="GH16_2"/>
    <property type="match status" value="1"/>
</dbReference>
<dbReference type="Gene3D" id="2.60.120.200">
    <property type="match status" value="1"/>
</dbReference>
<feature type="domain" description="GH16" evidence="3">
    <location>
        <begin position="28"/>
        <end position="279"/>
    </location>
</feature>
<feature type="signal peptide" evidence="2">
    <location>
        <begin position="1"/>
        <end position="21"/>
    </location>
</feature>
<feature type="chain" id="PRO_5040921903" description="GH16 domain-containing protein" evidence="2">
    <location>
        <begin position="22"/>
        <end position="280"/>
    </location>
</feature>
<organism evidence="4 5">
    <name type="scientific">Triparma laevis f. longispina</name>
    <dbReference type="NCBI Taxonomy" id="1714387"/>
    <lineage>
        <taxon>Eukaryota</taxon>
        <taxon>Sar</taxon>
        <taxon>Stramenopiles</taxon>
        <taxon>Ochrophyta</taxon>
        <taxon>Bolidophyceae</taxon>
        <taxon>Parmales</taxon>
        <taxon>Triparmaceae</taxon>
        <taxon>Triparma</taxon>
    </lineage>
</organism>
<dbReference type="GO" id="GO:0005975">
    <property type="term" value="P:carbohydrate metabolic process"/>
    <property type="evidence" value="ECO:0007669"/>
    <property type="project" value="InterPro"/>
</dbReference>
<dbReference type="PANTHER" id="PTHR10963">
    <property type="entry name" value="GLYCOSYL HYDROLASE-RELATED"/>
    <property type="match status" value="1"/>
</dbReference>
<accession>A0A9W6ZXR9</accession>
<dbReference type="Pfam" id="PF00722">
    <property type="entry name" value="Glyco_hydro_16"/>
    <property type="match status" value="1"/>
</dbReference>
<protein>
    <recommendedName>
        <fullName evidence="3">GH16 domain-containing protein</fullName>
    </recommendedName>
</protein>
<comment type="caution">
    <text evidence="4">The sequence shown here is derived from an EMBL/GenBank/DDBJ whole genome shotgun (WGS) entry which is preliminary data.</text>
</comment>
<gene>
    <name evidence="4" type="ORF">TrLO_g1560</name>
</gene>
<comment type="similarity">
    <text evidence="1">Belongs to the glycosyl hydrolase 16 family.</text>
</comment>
<dbReference type="GO" id="GO:0004553">
    <property type="term" value="F:hydrolase activity, hydrolyzing O-glycosyl compounds"/>
    <property type="evidence" value="ECO:0007669"/>
    <property type="project" value="InterPro"/>
</dbReference>
<evidence type="ECO:0000256" key="2">
    <source>
        <dbReference type="SAM" id="SignalP"/>
    </source>
</evidence>
<evidence type="ECO:0000313" key="4">
    <source>
        <dbReference type="EMBL" id="GMH59287.1"/>
    </source>
</evidence>
<reference evidence="5" key="1">
    <citation type="journal article" date="2023" name="Commun. Biol.">
        <title>Genome analysis of Parmales, the sister group of diatoms, reveals the evolutionary specialization of diatoms from phago-mixotrophs to photoautotrophs.</title>
        <authorList>
            <person name="Ban H."/>
            <person name="Sato S."/>
            <person name="Yoshikawa S."/>
            <person name="Yamada K."/>
            <person name="Nakamura Y."/>
            <person name="Ichinomiya M."/>
            <person name="Sato N."/>
            <person name="Blanc-Mathieu R."/>
            <person name="Endo H."/>
            <person name="Kuwata A."/>
            <person name="Ogata H."/>
        </authorList>
    </citation>
    <scope>NUCLEOTIDE SEQUENCE [LARGE SCALE GENOMIC DNA]</scope>
    <source>
        <strain evidence="5">NIES 3700</strain>
    </source>
</reference>
<dbReference type="Proteomes" id="UP001165122">
    <property type="component" value="Unassembled WGS sequence"/>
</dbReference>
<evidence type="ECO:0000259" key="3">
    <source>
        <dbReference type="PROSITE" id="PS51762"/>
    </source>
</evidence>
<evidence type="ECO:0000256" key="1">
    <source>
        <dbReference type="ARBA" id="ARBA00006865"/>
    </source>
</evidence>
<dbReference type="SUPFAM" id="SSF49899">
    <property type="entry name" value="Concanavalin A-like lectins/glucanases"/>
    <property type="match status" value="1"/>
</dbReference>
<dbReference type="InterPro" id="IPR050546">
    <property type="entry name" value="Glycosyl_Hydrlase_16"/>
</dbReference>
<dbReference type="CDD" id="cd08023">
    <property type="entry name" value="GH16_laminarinase_like"/>
    <property type="match status" value="1"/>
</dbReference>
<dbReference type="EMBL" id="BRXW01000488">
    <property type="protein sequence ID" value="GMH59287.1"/>
    <property type="molecule type" value="Genomic_DNA"/>
</dbReference>
<name>A0A9W6ZXR9_9STRA</name>
<dbReference type="AlphaFoldDB" id="A0A9W6ZXR9"/>
<sequence>MKLYITATATLLTLTSSSTYASFCDTDDSFTQEWVEDFETFSSDRFTKIVGENVGACRSATCLEDNVWVEDGALVMMSDRNENGNYTSGAVWTKDLVKWSTDDGPFRLCVRAILPGDDNGADGSNQGIWPAHWLMPEDDSCDPDEGEPDILEMINGDGTAWSTYHWMNSYPADNCTKDYDENHKSVSHGNDIKDWSTSYHEYAVERSSDYIAFIHDGVTVVNATVDPSNDAFPLLWGMPFHLILNTAIGGTWPGEPTEDTVMPIYHYIDYVKVSRKNENQ</sequence>
<dbReference type="InterPro" id="IPR013320">
    <property type="entry name" value="ConA-like_dom_sf"/>
</dbReference>
<proteinExistence type="inferred from homology"/>
<dbReference type="OrthoDB" id="4781at2759"/>
<evidence type="ECO:0000313" key="5">
    <source>
        <dbReference type="Proteomes" id="UP001165122"/>
    </source>
</evidence>
<dbReference type="PANTHER" id="PTHR10963:SF55">
    <property type="entry name" value="GLYCOSIDE HYDROLASE FAMILY 16 PROTEIN"/>
    <property type="match status" value="1"/>
</dbReference>
<keyword evidence="5" id="KW-1185">Reference proteome</keyword>